<dbReference type="EMBL" id="JAHXPT010000003">
    <property type="protein sequence ID" value="MBW6409465.1"/>
    <property type="molecule type" value="Genomic_DNA"/>
</dbReference>
<keyword evidence="2" id="KW-1185">Reference proteome</keyword>
<dbReference type="RefSeq" id="WP_219778524.1">
    <property type="nucleotide sequence ID" value="NZ_JAHXPT010000003.1"/>
</dbReference>
<keyword evidence="1" id="KW-0418">Kinase</keyword>
<keyword evidence="1" id="KW-0723">Serine/threonine-protein kinase</keyword>
<evidence type="ECO:0000313" key="2">
    <source>
        <dbReference type="Proteomes" id="UP001519921"/>
    </source>
</evidence>
<organism evidence="1 2">
    <name type="scientific">Clostridium weizhouense</name>
    <dbReference type="NCBI Taxonomy" id="2859781"/>
    <lineage>
        <taxon>Bacteria</taxon>
        <taxon>Bacillati</taxon>
        <taxon>Bacillota</taxon>
        <taxon>Clostridia</taxon>
        <taxon>Eubacteriales</taxon>
        <taxon>Clostridiaceae</taxon>
        <taxon>Clostridium</taxon>
    </lineage>
</organism>
<dbReference type="InterPro" id="IPR011009">
    <property type="entry name" value="Kinase-like_dom_sf"/>
</dbReference>
<proteinExistence type="predicted"/>
<sequence>MRYVLNIKECEFLGSGHEGSVYLTPEGFALKVFYKKKNADAEVNILEKVKDSRFFPKVLFIAGNMVLREYVEGDNLHKFLKEHGLSYNLSCEIIDLIEDFKKLGFKRLNIRNAHIFVCKDNKIQIIDPREPYKKSTPYPKDIIKILVKLNLFDNFLKHLLSYKPHLLSYWISGYNYFINFSKKRRHAHKRIC</sequence>
<dbReference type="GO" id="GO:0004674">
    <property type="term" value="F:protein serine/threonine kinase activity"/>
    <property type="evidence" value="ECO:0007669"/>
    <property type="project" value="UniProtKB-KW"/>
</dbReference>
<dbReference type="Proteomes" id="UP001519921">
    <property type="component" value="Unassembled WGS sequence"/>
</dbReference>
<dbReference type="SUPFAM" id="SSF56112">
    <property type="entry name" value="Protein kinase-like (PK-like)"/>
    <property type="match status" value="1"/>
</dbReference>
<evidence type="ECO:0000313" key="1">
    <source>
        <dbReference type="EMBL" id="MBW6409465.1"/>
    </source>
</evidence>
<name>A0ABS7ALC4_9CLOT</name>
<reference evidence="1 2" key="1">
    <citation type="submission" date="2021-07" db="EMBL/GenBank/DDBJ databases">
        <title>Clostridium weizhouense sp. nov., an anaerobic bacterium isolated from activated sludge of Petroleum wastewater.</title>
        <authorList>
            <person name="Li Q."/>
        </authorList>
    </citation>
    <scope>NUCLEOTIDE SEQUENCE [LARGE SCALE GENOMIC DNA]</scope>
    <source>
        <strain evidence="1 2">YB-6</strain>
    </source>
</reference>
<comment type="caution">
    <text evidence="1">The sequence shown here is derived from an EMBL/GenBank/DDBJ whole genome shotgun (WGS) entry which is preliminary data.</text>
</comment>
<accession>A0ABS7ALC4</accession>
<gene>
    <name evidence="1" type="ORF">KYD98_05125</name>
</gene>
<dbReference type="Gene3D" id="1.10.510.10">
    <property type="entry name" value="Transferase(Phosphotransferase) domain 1"/>
    <property type="match status" value="1"/>
</dbReference>
<keyword evidence="1" id="KW-0808">Transferase</keyword>
<protein>
    <submittedName>
        <fullName evidence="1">Serine/threonine protein kinase</fullName>
    </submittedName>
</protein>